<keyword evidence="3" id="KW-1185">Reference proteome</keyword>
<reference evidence="2 3" key="1">
    <citation type="journal article" date="2021" name="Hortic Res">
        <title>The domestication of Cucurbita argyrosperma as revealed by the genome of its wild relative.</title>
        <authorList>
            <person name="Barrera-Redondo J."/>
            <person name="Sanchez-de la Vega G."/>
            <person name="Aguirre-Liguori J.A."/>
            <person name="Castellanos-Morales G."/>
            <person name="Gutierrez-Guerrero Y.T."/>
            <person name="Aguirre-Dugua X."/>
            <person name="Aguirre-Planter E."/>
            <person name="Tenaillon M.I."/>
            <person name="Lira-Saade R."/>
            <person name="Eguiarte L.E."/>
        </authorList>
    </citation>
    <scope>NUCLEOTIDE SEQUENCE [LARGE SCALE GENOMIC DNA]</scope>
    <source>
        <strain evidence="2">JBR-2021</strain>
    </source>
</reference>
<proteinExistence type="predicted"/>
<dbReference type="InterPro" id="IPR004314">
    <property type="entry name" value="Neprosin"/>
</dbReference>
<evidence type="ECO:0000313" key="3">
    <source>
        <dbReference type="Proteomes" id="UP000685013"/>
    </source>
</evidence>
<dbReference type="PANTHER" id="PTHR31589:SF254">
    <property type="entry name" value="OS01G0547133 PROTEIN"/>
    <property type="match status" value="1"/>
</dbReference>
<sequence>MSSTSHRYDSSLVHSDMISTPLKLAGRQLIQCSNTHKFQFYGKLLSTGFVQTNSRIAIRVAFLQLPPTMAANSTLVYWFGRFRSMGTGGWNLGRVCWPGTSKRFCSLTLIQFGGEVVNSRVSGFHMAKEMGSGHLAGERFRKASYFRNLKVVKWDNTFKGFGRSSKLL</sequence>
<accession>A0AAV6M241</accession>
<dbReference type="InterPro" id="IPR053168">
    <property type="entry name" value="Glutamic_endopeptidase"/>
</dbReference>
<evidence type="ECO:0000313" key="2">
    <source>
        <dbReference type="EMBL" id="KAG6573722.1"/>
    </source>
</evidence>
<dbReference type="EMBL" id="JAGKQH010000018">
    <property type="protein sequence ID" value="KAG6573722.1"/>
    <property type="molecule type" value="Genomic_DNA"/>
</dbReference>
<dbReference type="Proteomes" id="UP000685013">
    <property type="component" value="Chromosome 18"/>
</dbReference>
<feature type="domain" description="Neprosin PEP catalytic" evidence="1">
    <location>
        <begin position="1"/>
        <end position="168"/>
    </location>
</feature>
<evidence type="ECO:0000259" key="1">
    <source>
        <dbReference type="PROSITE" id="PS52045"/>
    </source>
</evidence>
<feature type="non-terminal residue" evidence="2">
    <location>
        <position position="1"/>
    </location>
</feature>
<gene>
    <name evidence="2" type="ORF">SDJN03_27609</name>
</gene>
<comment type="caution">
    <text evidence="2">The sequence shown here is derived from an EMBL/GenBank/DDBJ whole genome shotgun (WGS) entry which is preliminary data.</text>
</comment>
<dbReference type="PROSITE" id="PS52045">
    <property type="entry name" value="NEPROSIN_PEP_CD"/>
    <property type="match status" value="1"/>
</dbReference>
<dbReference type="AlphaFoldDB" id="A0AAV6M241"/>
<dbReference type="PANTHER" id="PTHR31589">
    <property type="entry name" value="PROTEIN, PUTATIVE (DUF239)-RELATED-RELATED"/>
    <property type="match status" value="1"/>
</dbReference>
<dbReference type="Pfam" id="PF03080">
    <property type="entry name" value="Neprosin"/>
    <property type="match status" value="1"/>
</dbReference>
<name>A0AAV6M241_9ROSI</name>
<organism evidence="2 3">
    <name type="scientific">Cucurbita argyrosperma subsp. sororia</name>
    <dbReference type="NCBI Taxonomy" id="37648"/>
    <lineage>
        <taxon>Eukaryota</taxon>
        <taxon>Viridiplantae</taxon>
        <taxon>Streptophyta</taxon>
        <taxon>Embryophyta</taxon>
        <taxon>Tracheophyta</taxon>
        <taxon>Spermatophyta</taxon>
        <taxon>Magnoliopsida</taxon>
        <taxon>eudicotyledons</taxon>
        <taxon>Gunneridae</taxon>
        <taxon>Pentapetalae</taxon>
        <taxon>rosids</taxon>
        <taxon>fabids</taxon>
        <taxon>Cucurbitales</taxon>
        <taxon>Cucurbitaceae</taxon>
        <taxon>Cucurbiteae</taxon>
        <taxon>Cucurbita</taxon>
    </lineage>
</organism>
<protein>
    <recommendedName>
        <fullName evidence="1">Neprosin PEP catalytic domain-containing protein</fullName>
    </recommendedName>
</protein>